<dbReference type="Pfam" id="PF00160">
    <property type="entry name" value="Pro_isomerase"/>
    <property type="match status" value="1"/>
</dbReference>
<proteinExistence type="inferred from homology"/>
<dbReference type="CDD" id="cd00317">
    <property type="entry name" value="cyclophilin"/>
    <property type="match status" value="1"/>
</dbReference>
<dbReference type="RefSeq" id="WP_188365346.1">
    <property type="nucleotide sequence ID" value="NZ_BAABJF010000001.1"/>
</dbReference>
<protein>
    <recommendedName>
        <fullName evidence="5">Peptidyl-prolyl cis-trans isomerase</fullName>
        <shortName evidence="5">PPIase</shortName>
        <ecNumber evidence="5">5.2.1.8</ecNumber>
    </recommendedName>
</protein>
<gene>
    <name evidence="7" type="primary">ppiB</name>
    <name evidence="7" type="ORF">GCM10011365_17450</name>
</gene>
<comment type="function">
    <text evidence="1 5">PPIases accelerate the folding of proteins. It catalyzes the cis-trans isomerization of proline imidic peptide bonds in oligopeptides.</text>
</comment>
<reference evidence="7" key="2">
    <citation type="submission" date="2020-09" db="EMBL/GenBank/DDBJ databases">
        <authorList>
            <person name="Sun Q."/>
            <person name="Zhou Y."/>
        </authorList>
    </citation>
    <scope>NUCLEOTIDE SEQUENCE</scope>
    <source>
        <strain evidence="7">CGMCC 1.12181</strain>
    </source>
</reference>
<dbReference type="AlphaFoldDB" id="A0A917CTQ4"/>
<sequence>MTIQATIKTNKGDIHLDLFADKTPVTVASFVNLARHGFYDDLSFHRVIPNFMIQGGCPIGTGTGNPGYRFEDEIVPGLKHDKPGILSMANAGPGTNGSQFFITHLATPHLDGKHTVFGEVQSAADMAVVNQIEGNDEIKTIEISGDVDTLLESQSDRVEEWNQQL</sequence>
<feature type="domain" description="PPIase cyclophilin-type" evidence="6">
    <location>
        <begin position="12"/>
        <end position="133"/>
    </location>
</feature>
<dbReference type="GO" id="GO:0003755">
    <property type="term" value="F:peptidyl-prolyl cis-trans isomerase activity"/>
    <property type="evidence" value="ECO:0007669"/>
    <property type="project" value="UniProtKB-UniRule"/>
</dbReference>
<dbReference type="EMBL" id="BMEO01000006">
    <property type="protein sequence ID" value="GGF96575.1"/>
    <property type="molecule type" value="Genomic_DNA"/>
</dbReference>
<accession>A0A917CTQ4</accession>
<evidence type="ECO:0000256" key="4">
    <source>
        <dbReference type="ARBA" id="ARBA00023235"/>
    </source>
</evidence>
<evidence type="ECO:0000259" key="6">
    <source>
        <dbReference type="PROSITE" id="PS50072"/>
    </source>
</evidence>
<dbReference type="GO" id="GO:0006457">
    <property type="term" value="P:protein folding"/>
    <property type="evidence" value="ECO:0007669"/>
    <property type="project" value="InterPro"/>
</dbReference>
<dbReference type="EC" id="5.2.1.8" evidence="5"/>
<comment type="caution">
    <text evidence="7">The sequence shown here is derived from an EMBL/GenBank/DDBJ whole genome shotgun (WGS) entry which is preliminary data.</text>
</comment>
<dbReference type="PRINTS" id="PR00153">
    <property type="entry name" value="CSAPPISMRASE"/>
</dbReference>
<dbReference type="InterPro" id="IPR024936">
    <property type="entry name" value="Cyclophilin-type_PPIase"/>
</dbReference>
<evidence type="ECO:0000256" key="5">
    <source>
        <dbReference type="RuleBase" id="RU363019"/>
    </source>
</evidence>
<comment type="catalytic activity">
    <reaction evidence="5">
        <text>[protein]-peptidylproline (omega=180) = [protein]-peptidylproline (omega=0)</text>
        <dbReference type="Rhea" id="RHEA:16237"/>
        <dbReference type="Rhea" id="RHEA-COMP:10747"/>
        <dbReference type="Rhea" id="RHEA-COMP:10748"/>
        <dbReference type="ChEBI" id="CHEBI:83833"/>
        <dbReference type="ChEBI" id="CHEBI:83834"/>
        <dbReference type="EC" id="5.2.1.8"/>
    </reaction>
</comment>
<keyword evidence="4 5" id="KW-0413">Isomerase</keyword>
<evidence type="ECO:0000313" key="8">
    <source>
        <dbReference type="Proteomes" id="UP000605253"/>
    </source>
</evidence>
<dbReference type="InterPro" id="IPR002130">
    <property type="entry name" value="Cyclophilin-type_PPIase_dom"/>
</dbReference>
<evidence type="ECO:0000313" key="7">
    <source>
        <dbReference type="EMBL" id="GGF96575.1"/>
    </source>
</evidence>
<dbReference type="Gene3D" id="2.40.100.10">
    <property type="entry name" value="Cyclophilin-like"/>
    <property type="match status" value="1"/>
</dbReference>
<organism evidence="7 8">
    <name type="scientific">Marinicella pacifica</name>
    <dbReference type="NCBI Taxonomy" id="1171543"/>
    <lineage>
        <taxon>Bacteria</taxon>
        <taxon>Pseudomonadati</taxon>
        <taxon>Pseudomonadota</taxon>
        <taxon>Gammaproteobacteria</taxon>
        <taxon>Lysobacterales</taxon>
        <taxon>Marinicellaceae</taxon>
        <taxon>Marinicella</taxon>
    </lineage>
</organism>
<evidence type="ECO:0000256" key="2">
    <source>
        <dbReference type="ARBA" id="ARBA00007365"/>
    </source>
</evidence>
<keyword evidence="3 5" id="KW-0697">Rotamase</keyword>
<keyword evidence="8" id="KW-1185">Reference proteome</keyword>
<dbReference type="InterPro" id="IPR044666">
    <property type="entry name" value="Cyclophilin_A-like"/>
</dbReference>
<comment type="similarity">
    <text evidence="2 5">Belongs to the cyclophilin-type PPIase family.</text>
</comment>
<dbReference type="InterPro" id="IPR029000">
    <property type="entry name" value="Cyclophilin-like_dom_sf"/>
</dbReference>
<dbReference type="PROSITE" id="PS50072">
    <property type="entry name" value="CSA_PPIASE_2"/>
    <property type="match status" value="1"/>
</dbReference>
<evidence type="ECO:0000256" key="3">
    <source>
        <dbReference type="ARBA" id="ARBA00023110"/>
    </source>
</evidence>
<dbReference type="PIRSF" id="PIRSF001467">
    <property type="entry name" value="Peptidylpro_ismrse"/>
    <property type="match status" value="1"/>
</dbReference>
<name>A0A917CTQ4_9GAMM</name>
<dbReference type="InterPro" id="IPR020892">
    <property type="entry name" value="Cyclophilin-type_PPIase_CS"/>
</dbReference>
<dbReference type="PANTHER" id="PTHR45625">
    <property type="entry name" value="PEPTIDYL-PROLYL CIS-TRANS ISOMERASE-RELATED"/>
    <property type="match status" value="1"/>
</dbReference>
<dbReference type="Proteomes" id="UP000605253">
    <property type="component" value="Unassembled WGS sequence"/>
</dbReference>
<evidence type="ECO:0000256" key="1">
    <source>
        <dbReference type="ARBA" id="ARBA00002388"/>
    </source>
</evidence>
<dbReference type="PROSITE" id="PS00170">
    <property type="entry name" value="CSA_PPIASE_1"/>
    <property type="match status" value="1"/>
</dbReference>
<dbReference type="PANTHER" id="PTHR45625:SF4">
    <property type="entry name" value="PEPTIDYLPROLYL ISOMERASE DOMAIN AND WD REPEAT-CONTAINING PROTEIN 1"/>
    <property type="match status" value="1"/>
</dbReference>
<reference evidence="7" key="1">
    <citation type="journal article" date="2014" name="Int. J. Syst. Evol. Microbiol.">
        <title>Complete genome sequence of Corynebacterium casei LMG S-19264T (=DSM 44701T), isolated from a smear-ripened cheese.</title>
        <authorList>
            <consortium name="US DOE Joint Genome Institute (JGI-PGF)"/>
            <person name="Walter F."/>
            <person name="Albersmeier A."/>
            <person name="Kalinowski J."/>
            <person name="Ruckert C."/>
        </authorList>
    </citation>
    <scope>NUCLEOTIDE SEQUENCE</scope>
    <source>
        <strain evidence="7">CGMCC 1.12181</strain>
    </source>
</reference>
<dbReference type="SUPFAM" id="SSF50891">
    <property type="entry name" value="Cyclophilin-like"/>
    <property type="match status" value="1"/>
</dbReference>